<dbReference type="InterPro" id="IPR002678">
    <property type="entry name" value="DUF34/NIF3"/>
</dbReference>
<keyword evidence="4" id="KW-1185">Reference proteome</keyword>
<evidence type="ECO:0008006" key="5">
    <source>
        <dbReference type="Google" id="ProtNLM"/>
    </source>
</evidence>
<dbReference type="EMBL" id="BAABHB010000003">
    <property type="protein sequence ID" value="GAA4403128.1"/>
    <property type="molecule type" value="Genomic_DNA"/>
</dbReference>
<dbReference type="PANTHER" id="PTHR13799">
    <property type="entry name" value="NGG1 INTERACTING FACTOR 3"/>
    <property type="match status" value="1"/>
</dbReference>
<dbReference type="Gene3D" id="3.40.1390.30">
    <property type="entry name" value="NIF3 (NGG1p interacting factor 3)-like"/>
    <property type="match status" value="1"/>
</dbReference>
<comment type="similarity">
    <text evidence="1">Belongs to the GTP cyclohydrolase I type 2/NIF3 family.</text>
</comment>
<sequence>MQTVFLDSLVNFLAACLRVANYPADEQGGIYRFSDRPIQRIGMAVEPWPGMNDWLIRHEPDALWIHRPWKLDPNCLPADIGILYHHLPFDEHLTMGFNWPMAEVFGMTSPEELGYKQAPGLPARPIAARPIAARPIGMIGSAAERSLADWLSLVTREFGGYDSVGEGADSLISRVAVVGAMNDALIREAAGRGAQLYLTGQYRPSAGKAVAETGMSVIAVGHGRSEAWGLRALRNVLQHQWPSLTLVMPD</sequence>
<proteinExistence type="inferred from homology"/>
<gene>
    <name evidence="3" type="ORF">GCM10023187_18900</name>
</gene>
<dbReference type="PANTHER" id="PTHR13799:SF14">
    <property type="entry name" value="GTP CYCLOHYDROLASE 1 TYPE 2 HOMOLOG"/>
    <property type="match status" value="1"/>
</dbReference>
<dbReference type="InterPro" id="IPR036069">
    <property type="entry name" value="DUF34/NIF3_sf"/>
</dbReference>
<comment type="caution">
    <text evidence="3">The sequence shown here is derived from an EMBL/GenBank/DDBJ whole genome shotgun (WGS) entry which is preliminary data.</text>
</comment>
<accession>A0ABP8KAN9</accession>
<name>A0ABP8KAN9_9BACT</name>
<dbReference type="SUPFAM" id="SSF102705">
    <property type="entry name" value="NIF3 (NGG1p interacting factor 3)-like"/>
    <property type="match status" value="1"/>
</dbReference>
<evidence type="ECO:0000256" key="1">
    <source>
        <dbReference type="ARBA" id="ARBA00006964"/>
    </source>
</evidence>
<dbReference type="RefSeq" id="WP_345266342.1">
    <property type="nucleotide sequence ID" value="NZ_BAABHB010000003.1"/>
</dbReference>
<dbReference type="Pfam" id="PF01784">
    <property type="entry name" value="DUF34_NIF3"/>
    <property type="match status" value="1"/>
</dbReference>
<reference evidence="4" key="1">
    <citation type="journal article" date="2019" name="Int. J. Syst. Evol. Microbiol.">
        <title>The Global Catalogue of Microorganisms (GCM) 10K type strain sequencing project: providing services to taxonomists for standard genome sequencing and annotation.</title>
        <authorList>
            <consortium name="The Broad Institute Genomics Platform"/>
            <consortium name="The Broad Institute Genome Sequencing Center for Infectious Disease"/>
            <person name="Wu L."/>
            <person name="Ma J."/>
        </authorList>
    </citation>
    <scope>NUCLEOTIDE SEQUENCE [LARGE SCALE GENOMIC DNA]</scope>
    <source>
        <strain evidence="4">JCM 17925</strain>
    </source>
</reference>
<evidence type="ECO:0000313" key="3">
    <source>
        <dbReference type="EMBL" id="GAA4403128.1"/>
    </source>
</evidence>
<evidence type="ECO:0000313" key="4">
    <source>
        <dbReference type="Proteomes" id="UP001500936"/>
    </source>
</evidence>
<dbReference type="Proteomes" id="UP001500936">
    <property type="component" value="Unassembled WGS sequence"/>
</dbReference>
<organism evidence="3 4">
    <name type="scientific">Nibrella viscosa</name>
    <dbReference type="NCBI Taxonomy" id="1084524"/>
    <lineage>
        <taxon>Bacteria</taxon>
        <taxon>Pseudomonadati</taxon>
        <taxon>Bacteroidota</taxon>
        <taxon>Cytophagia</taxon>
        <taxon>Cytophagales</taxon>
        <taxon>Spirosomataceae</taxon>
        <taxon>Nibrella</taxon>
    </lineage>
</organism>
<keyword evidence="2" id="KW-0479">Metal-binding</keyword>
<protein>
    <recommendedName>
        <fullName evidence="5">NGG1p interacting factor NIF3</fullName>
    </recommendedName>
</protein>
<evidence type="ECO:0000256" key="2">
    <source>
        <dbReference type="ARBA" id="ARBA00022723"/>
    </source>
</evidence>